<sequence length="427" mass="48079">INNAIKSGKVERGNCKKCGTQKTEAHHINYDKPLDVQWFCVEHHPERCIEKESMNSLEHVARITSKVDGQEISFNESTIQFLEAKSSDGSEWEVVVIEEGTSKNPPPHNFFYTKEALESAVPLINKVKAFAYEFKGTMRNLFEHLPDTIRDAKPEGLAQNVVGFFKDAKLTEFKRDGKTKRGITATFVATAEWLKTQLKNAWEKGKKDLFGFSIDGEGPPPETGFIEGLGIVPLVKEITKLNEVTVVTEGAAASGRQFLRLLNSNLTVEQLREIVMKEKLLEMIRQKTPKLLEGKKVEELTDEDVSKLFESALSQTEQFKEVKGLQELMGLLSKGDFAGARKMFNQILADPKAFGYPESRTKESIETELNVLLEACEAKEKLAESQKKEPEKKELEEKGGKVKDELKESIQTLAESVKVLVEKESQR</sequence>
<feature type="non-terminal residue" evidence="2">
    <location>
        <position position="1"/>
    </location>
</feature>
<dbReference type="AlphaFoldDB" id="A0A0F9BGC8"/>
<organism evidence="2">
    <name type="scientific">marine sediment metagenome</name>
    <dbReference type="NCBI Taxonomy" id="412755"/>
    <lineage>
        <taxon>unclassified sequences</taxon>
        <taxon>metagenomes</taxon>
        <taxon>ecological metagenomes</taxon>
    </lineage>
</organism>
<name>A0A0F9BGC8_9ZZZZ</name>
<evidence type="ECO:0000256" key="1">
    <source>
        <dbReference type="SAM" id="MobiDB-lite"/>
    </source>
</evidence>
<feature type="non-terminal residue" evidence="2">
    <location>
        <position position="427"/>
    </location>
</feature>
<proteinExistence type="predicted"/>
<feature type="region of interest" description="Disordered" evidence="1">
    <location>
        <begin position="382"/>
        <end position="401"/>
    </location>
</feature>
<comment type="caution">
    <text evidence="2">The sequence shown here is derived from an EMBL/GenBank/DDBJ whole genome shotgun (WGS) entry which is preliminary data.</text>
</comment>
<accession>A0A0F9BGC8</accession>
<evidence type="ECO:0000313" key="2">
    <source>
        <dbReference type="EMBL" id="KKK89674.1"/>
    </source>
</evidence>
<protein>
    <submittedName>
        <fullName evidence="2">Uncharacterized protein</fullName>
    </submittedName>
</protein>
<gene>
    <name evidence="2" type="ORF">LCGC14_2730730</name>
</gene>
<dbReference type="EMBL" id="LAZR01049427">
    <property type="protein sequence ID" value="KKK89674.1"/>
    <property type="molecule type" value="Genomic_DNA"/>
</dbReference>
<reference evidence="2" key="1">
    <citation type="journal article" date="2015" name="Nature">
        <title>Complex archaea that bridge the gap between prokaryotes and eukaryotes.</title>
        <authorList>
            <person name="Spang A."/>
            <person name="Saw J.H."/>
            <person name="Jorgensen S.L."/>
            <person name="Zaremba-Niedzwiedzka K."/>
            <person name="Martijn J."/>
            <person name="Lind A.E."/>
            <person name="van Eijk R."/>
            <person name="Schleper C."/>
            <person name="Guy L."/>
            <person name="Ettema T.J."/>
        </authorList>
    </citation>
    <scope>NUCLEOTIDE SEQUENCE</scope>
</reference>